<accession>A0A212KZH5</accession>
<gene>
    <name evidence="12" type="ORF">KL86PLE_10195</name>
</gene>
<keyword evidence="5" id="KW-0762">Sugar transport</keyword>
<keyword evidence="3" id="KW-0813">Transport</keyword>
<dbReference type="AlphaFoldDB" id="A0A212KZH5"/>
<dbReference type="GO" id="GO:0005886">
    <property type="term" value="C:plasma membrane"/>
    <property type="evidence" value="ECO:0007669"/>
    <property type="project" value="UniProtKB-SubCell"/>
</dbReference>
<dbReference type="InterPro" id="IPR027417">
    <property type="entry name" value="P-loop_NTPase"/>
</dbReference>
<feature type="domain" description="ABC transporter" evidence="11">
    <location>
        <begin position="22"/>
        <end position="253"/>
    </location>
</feature>
<keyword evidence="6" id="KW-0677">Repeat</keyword>
<keyword evidence="7" id="KW-0547">Nucleotide-binding</keyword>
<evidence type="ECO:0000256" key="9">
    <source>
        <dbReference type="ARBA" id="ARBA00022967"/>
    </source>
</evidence>
<evidence type="ECO:0000256" key="2">
    <source>
        <dbReference type="ARBA" id="ARBA00005417"/>
    </source>
</evidence>
<dbReference type="InterPro" id="IPR003439">
    <property type="entry name" value="ABC_transporter-like_ATP-bd"/>
</dbReference>
<dbReference type="CDD" id="cd03215">
    <property type="entry name" value="ABC_Carb_Monos_II"/>
    <property type="match status" value="1"/>
</dbReference>
<dbReference type="InterPro" id="IPR050107">
    <property type="entry name" value="ABC_carbohydrate_import_ATPase"/>
</dbReference>
<dbReference type="CDD" id="cd03216">
    <property type="entry name" value="ABC_Carb_Monos_I"/>
    <property type="match status" value="1"/>
</dbReference>
<keyword evidence="9" id="KW-1278">Translocase</keyword>
<dbReference type="Pfam" id="PF00005">
    <property type="entry name" value="ABC_tran"/>
    <property type="match status" value="2"/>
</dbReference>
<protein>
    <submittedName>
        <fullName evidence="12">ABC transporter, nucleotide binding/ATPase protein</fullName>
    </submittedName>
</protein>
<dbReference type="GO" id="GO:0016887">
    <property type="term" value="F:ATP hydrolysis activity"/>
    <property type="evidence" value="ECO:0007669"/>
    <property type="project" value="InterPro"/>
</dbReference>
<dbReference type="InterPro" id="IPR017871">
    <property type="entry name" value="ABC_transporter-like_CS"/>
</dbReference>
<keyword evidence="4" id="KW-1003">Cell membrane</keyword>
<dbReference type="SUPFAM" id="SSF52540">
    <property type="entry name" value="P-loop containing nucleoside triphosphate hydrolases"/>
    <property type="match status" value="2"/>
</dbReference>
<comment type="similarity">
    <text evidence="2">Belongs to the ABC transporter superfamily.</text>
</comment>
<evidence type="ECO:0000256" key="5">
    <source>
        <dbReference type="ARBA" id="ARBA00022597"/>
    </source>
</evidence>
<organism evidence="12">
    <name type="scientific">uncultured Pleomorphomonas sp</name>
    <dbReference type="NCBI Taxonomy" id="442121"/>
    <lineage>
        <taxon>Bacteria</taxon>
        <taxon>Pseudomonadati</taxon>
        <taxon>Pseudomonadota</taxon>
        <taxon>Alphaproteobacteria</taxon>
        <taxon>Hyphomicrobiales</taxon>
        <taxon>Pleomorphomonadaceae</taxon>
        <taxon>Pleomorphomonas</taxon>
        <taxon>environmental samples</taxon>
    </lineage>
</organism>
<evidence type="ECO:0000256" key="6">
    <source>
        <dbReference type="ARBA" id="ARBA00022737"/>
    </source>
</evidence>
<evidence type="ECO:0000256" key="10">
    <source>
        <dbReference type="ARBA" id="ARBA00023136"/>
    </source>
</evidence>
<evidence type="ECO:0000256" key="3">
    <source>
        <dbReference type="ARBA" id="ARBA00022448"/>
    </source>
</evidence>
<dbReference type="PANTHER" id="PTHR43790:SF4">
    <property type="entry name" value="GUANOSINE IMPORT ATP-BINDING PROTEIN NUPO"/>
    <property type="match status" value="1"/>
</dbReference>
<dbReference type="EMBL" id="FMJD01000001">
    <property type="protein sequence ID" value="SCM70539.1"/>
    <property type="molecule type" value="Genomic_DNA"/>
</dbReference>
<dbReference type="PANTHER" id="PTHR43790">
    <property type="entry name" value="CARBOHYDRATE TRANSPORT ATP-BINDING PROTEIN MG119-RELATED"/>
    <property type="match status" value="1"/>
</dbReference>
<dbReference type="Gene3D" id="3.40.50.300">
    <property type="entry name" value="P-loop containing nucleotide triphosphate hydrolases"/>
    <property type="match status" value="2"/>
</dbReference>
<dbReference type="FunFam" id="3.40.50.300:FF:000127">
    <property type="entry name" value="Ribose import ATP-binding protein RbsA"/>
    <property type="match status" value="1"/>
</dbReference>
<keyword evidence="10" id="KW-0472">Membrane</keyword>
<comment type="subcellular location">
    <subcellularLocation>
        <location evidence="1">Cell membrane</location>
        <topology evidence="1">Peripheral membrane protein</topology>
    </subcellularLocation>
</comment>
<evidence type="ECO:0000256" key="8">
    <source>
        <dbReference type="ARBA" id="ARBA00022840"/>
    </source>
</evidence>
<feature type="domain" description="ABC transporter" evidence="11">
    <location>
        <begin position="269"/>
        <end position="516"/>
    </location>
</feature>
<proteinExistence type="inferred from homology"/>
<evidence type="ECO:0000259" key="11">
    <source>
        <dbReference type="PROSITE" id="PS50893"/>
    </source>
</evidence>
<evidence type="ECO:0000313" key="12">
    <source>
        <dbReference type="EMBL" id="SCM70539.1"/>
    </source>
</evidence>
<evidence type="ECO:0000256" key="7">
    <source>
        <dbReference type="ARBA" id="ARBA00022741"/>
    </source>
</evidence>
<dbReference type="RefSeq" id="WP_288195581.1">
    <property type="nucleotide sequence ID" value="NZ_LT608334.1"/>
</dbReference>
<dbReference type="GO" id="GO:0005524">
    <property type="term" value="F:ATP binding"/>
    <property type="evidence" value="ECO:0007669"/>
    <property type="project" value="UniProtKB-KW"/>
</dbReference>
<keyword evidence="8" id="KW-0067">ATP-binding</keyword>
<dbReference type="PROSITE" id="PS00211">
    <property type="entry name" value="ABC_TRANSPORTER_1"/>
    <property type="match status" value="2"/>
</dbReference>
<dbReference type="PROSITE" id="PS50893">
    <property type="entry name" value="ABC_TRANSPORTER_2"/>
    <property type="match status" value="2"/>
</dbReference>
<dbReference type="InterPro" id="IPR003593">
    <property type="entry name" value="AAA+_ATPase"/>
</dbReference>
<evidence type="ECO:0000256" key="4">
    <source>
        <dbReference type="ARBA" id="ARBA00022475"/>
    </source>
</evidence>
<name>A0A212KZH5_9HYPH</name>
<reference evidence="12" key="1">
    <citation type="submission" date="2016-08" db="EMBL/GenBank/DDBJ databases">
        <authorList>
            <person name="Seilhamer J.J."/>
        </authorList>
    </citation>
    <scope>NUCLEOTIDE SEQUENCE</scope>
    <source>
        <strain evidence="12">86</strain>
    </source>
</reference>
<dbReference type="SMART" id="SM00382">
    <property type="entry name" value="AAA"/>
    <property type="match status" value="1"/>
</dbReference>
<sequence length="524" mass="56102">MGEGTGDTGEILRRVGGDTPLLEVRHVIKRFGSFAANDDVSLKVMPGEIHALLGENGAGKSTLVKIIYGSLQPNAGEILWKGKPVTVASPAEARALGVGMVFQHFSLFEAMTVVENIALALPNCKATRELAETIARVSANYGLPLDPNAHIADLSVGERQRVEIVRCLLQNPELIIMDEPTSVLTPQEADQLFVTLRRLAEEGCAILYISHRLEEVRALCHHATIMRRAKVVAEADPARETVNTLAQLMVGNEITRVIRDKGRLGPEAILLKGLTQISQEAFGVSLQDVNLSVRSGEIVAIAGIAGNGQKELFDALSGEEPLEKEDMVIFAGEAAGLMDINQRRLLGAAFVPEERLGHGAVPALKLSENVVLTRHGTGEGIARRGFTRFGKAGRIVEKVTSLFDVRKGVLDPEARSLSGGNLQKFVVGREVERTPKILIIAQPTWGVDAGAAAVIRQSLIDLSRKGAAILVISQDLDEIFEIADRIAVISRGHLSKAEDADTLTPEKVGLLMAGGAEKKGAAAA</sequence>
<evidence type="ECO:0000256" key="1">
    <source>
        <dbReference type="ARBA" id="ARBA00004202"/>
    </source>
</evidence>